<dbReference type="AlphaFoldDB" id="A0A9R0ZRD2"/>
<dbReference type="GO" id="GO:0050660">
    <property type="term" value="F:flavin adenine dinucleotide binding"/>
    <property type="evidence" value="ECO:0007669"/>
    <property type="project" value="InterPro"/>
</dbReference>
<keyword evidence="5" id="KW-0560">Oxidoreductase</keyword>
<gene>
    <name evidence="7" type="ORF">TRITD_7Av1G272420</name>
</gene>
<dbReference type="InterPro" id="IPR015345">
    <property type="entry name" value="Cytokinin_DH_FAD/cytokin-bd"/>
</dbReference>
<evidence type="ECO:0000256" key="2">
    <source>
        <dbReference type="ARBA" id="ARBA00005466"/>
    </source>
</evidence>
<evidence type="ECO:0000256" key="4">
    <source>
        <dbReference type="ARBA" id="ARBA00022827"/>
    </source>
</evidence>
<sequence>MIEKTIIITRWDPNMSAALPDGEVFYQVALLQFCRPYPGGGPAVMELVAQNGAVVDACRSNGYDFKIYFRRYHTEADWARHFGAKWARFVERKARYDTLAILAPGQKIFARTPSSSRVDRS</sequence>
<evidence type="ECO:0000256" key="1">
    <source>
        <dbReference type="ARBA" id="ARBA00001974"/>
    </source>
</evidence>
<evidence type="ECO:0000256" key="3">
    <source>
        <dbReference type="ARBA" id="ARBA00022630"/>
    </source>
</evidence>
<dbReference type="InterPro" id="IPR050432">
    <property type="entry name" value="FAD-linked_Oxidoreductases_BP"/>
</dbReference>
<proteinExistence type="inferred from homology"/>
<dbReference type="PANTHER" id="PTHR13878:SF112">
    <property type="entry name" value="CYTOKININ DEHYDROGENASE 7"/>
    <property type="match status" value="1"/>
</dbReference>
<dbReference type="Pfam" id="PF09265">
    <property type="entry name" value="Cytokin-bind"/>
    <property type="match status" value="1"/>
</dbReference>
<name>A0A9R0ZRD2_TRITD</name>
<comment type="similarity">
    <text evidence="2">Belongs to the oxygen-dependent FAD-linked oxidoreductase family.</text>
</comment>
<dbReference type="InterPro" id="IPR016164">
    <property type="entry name" value="FAD-linked_Oxase-like_C"/>
</dbReference>
<dbReference type="Gene3D" id="3.40.462.10">
    <property type="entry name" value="FAD-linked oxidases, C-terminal domain"/>
    <property type="match status" value="1"/>
</dbReference>
<dbReference type="GO" id="GO:0019139">
    <property type="term" value="F:cytokinin dehydrogenase activity"/>
    <property type="evidence" value="ECO:0007669"/>
    <property type="project" value="InterPro"/>
</dbReference>
<dbReference type="OMA" id="WESHFGK"/>
<dbReference type="EMBL" id="LT934123">
    <property type="protein sequence ID" value="VAI81427.1"/>
    <property type="molecule type" value="Genomic_DNA"/>
</dbReference>
<feature type="domain" description="Cytokinin dehydrogenase 1 FAD/cytokinin binding" evidence="6">
    <location>
        <begin position="9"/>
        <end position="109"/>
    </location>
</feature>
<dbReference type="GO" id="GO:0009690">
    <property type="term" value="P:cytokinin metabolic process"/>
    <property type="evidence" value="ECO:0007669"/>
    <property type="project" value="InterPro"/>
</dbReference>
<dbReference type="PANTHER" id="PTHR13878">
    <property type="entry name" value="GULONOLACTONE OXIDASE"/>
    <property type="match status" value="1"/>
</dbReference>
<evidence type="ECO:0000259" key="6">
    <source>
        <dbReference type="Pfam" id="PF09265"/>
    </source>
</evidence>
<organism evidence="7 8">
    <name type="scientific">Triticum turgidum subsp. durum</name>
    <name type="common">Durum wheat</name>
    <name type="synonym">Triticum durum</name>
    <dbReference type="NCBI Taxonomy" id="4567"/>
    <lineage>
        <taxon>Eukaryota</taxon>
        <taxon>Viridiplantae</taxon>
        <taxon>Streptophyta</taxon>
        <taxon>Embryophyta</taxon>
        <taxon>Tracheophyta</taxon>
        <taxon>Spermatophyta</taxon>
        <taxon>Magnoliopsida</taxon>
        <taxon>Liliopsida</taxon>
        <taxon>Poales</taxon>
        <taxon>Poaceae</taxon>
        <taxon>BOP clade</taxon>
        <taxon>Pooideae</taxon>
        <taxon>Triticodae</taxon>
        <taxon>Triticeae</taxon>
        <taxon>Triticinae</taxon>
        <taxon>Triticum</taxon>
    </lineage>
</organism>
<dbReference type="InterPro" id="IPR016167">
    <property type="entry name" value="FAD-bd_PCMH_sub1"/>
</dbReference>
<dbReference type="SUPFAM" id="SSF55103">
    <property type="entry name" value="FAD-linked oxidases, C-terminal domain"/>
    <property type="match status" value="1"/>
</dbReference>
<keyword evidence="8" id="KW-1185">Reference proteome</keyword>
<dbReference type="Gramene" id="TRITD7Av1G272420.1">
    <property type="protein sequence ID" value="TRITD7Av1G272420.1"/>
    <property type="gene ID" value="TRITD7Av1G272420"/>
</dbReference>
<evidence type="ECO:0000256" key="5">
    <source>
        <dbReference type="ARBA" id="ARBA00023002"/>
    </source>
</evidence>
<evidence type="ECO:0000313" key="7">
    <source>
        <dbReference type="EMBL" id="VAI81427.1"/>
    </source>
</evidence>
<comment type="cofactor">
    <cofactor evidence="1">
        <name>FAD</name>
        <dbReference type="ChEBI" id="CHEBI:57692"/>
    </cofactor>
</comment>
<keyword evidence="4" id="KW-0274">FAD</keyword>
<evidence type="ECO:0000313" key="8">
    <source>
        <dbReference type="Proteomes" id="UP000324705"/>
    </source>
</evidence>
<protein>
    <recommendedName>
        <fullName evidence="6">Cytokinin dehydrogenase 1 FAD/cytokinin binding domain-containing protein</fullName>
    </recommendedName>
</protein>
<dbReference type="Proteomes" id="UP000324705">
    <property type="component" value="Chromosome 7A"/>
</dbReference>
<reference evidence="7 8" key="1">
    <citation type="submission" date="2017-09" db="EMBL/GenBank/DDBJ databases">
        <authorList>
            <consortium name="International Durum Wheat Genome Sequencing Consortium (IDWGSC)"/>
            <person name="Milanesi L."/>
        </authorList>
    </citation>
    <scope>NUCLEOTIDE SEQUENCE [LARGE SCALE GENOMIC DNA]</scope>
    <source>
        <strain evidence="8">cv. Svevo</strain>
    </source>
</reference>
<dbReference type="InterPro" id="IPR016170">
    <property type="entry name" value="Cytok_DH_C_sf"/>
</dbReference>
<dbReference type="Gene3D" id="3.30.43.10">
    <property type="entry name" value="Uridine Diphospho-n-acetylenolpyruvylglucosamine Reductase, domain 2"/>
    <property type="match status" value="1"/>
</dbReference>
<accession>A0A9R0ZRD2</accession>
<keyword evidence="3" id="KW-0285">Flavoprotein</keyword>